<name>A0A0L6VTZ7_9BASI</name>
<proteinExistence type="predicted"/>
<organism evidence="2 3">
    <name type="scientific">Puccinia sorghi</name>
    <dbReference type="NCBI Taxonomy" id="27349"/>
    <lineage>
        <taxon>Eukaryota</taxon>
        <taxon>Fungi</taxon>
        <taxon>Dikarya</taxon>
        <taxon>Basidiomycota</taxon>
        <taxon>Pucciniomycotina</taxon>
        <taxon>Pucciniomycetes</taxon>
        <taxon>Pucciniales</taxon>
        <taxon>Pucciniaceae</taxon>
        <taxon>Puccinia</taxon>
    </lineage>
</organism>
<dbReference type="OrthoDB" id="1432677at2759"/>
<gene>
    <name evidence="2" type="ORF">VP01_11138g1</name>
</gene>
<reference evidence="2 3" key="1">
    <citation type="submission" date="2015-08" db="EMBL/GenBank/DDBJ databases">
        <title>Next Generation Sequencing and Analysis of the Genome of Puccinia sorghi L Schw, the Causal Agent of Maize Common Rust.</title>
        <authorList>
            <person name="Rochi L."/>
            <person name="Burguener G."/>
            <person name="Darino M."/>
            <person name="Turjanski A."/>
            <person name="Kreff E."/>
            <person name="Dieguez M.J."/>
            <person name="Sacco F."/>
        </authorList>
    </citation>
    <scope>NUCLEOTIDE SEQUENCE [LARGE SCALE GENOMIC DNA]</scope>
    <source>
        <strain evidence="2 3">RO10H11247</strain>
    </source>
</reference>
<dbReference type="EMBL" id="LAVV01001264">
    <property type="protein sequence ID" value="KNZ63680.1"/>
    <property type="molecule type" value="Genomic_DNA"/>
</dbReference>
<dbReference type="Proteomes" id="UP000037035">
    <property type="component" value="Unassembled WGS sequence"/>
</dbReference>
<accession>A0A0L6VTZ7</accession>
<dbReference type="AlphaFoldDB" id="A0A0L6VTZ7"/>
<feature type="non-terminal residue" evidence="2">
    <location>
        <position position="184"/>
    </location>
</feature>
<evidence type="ECO:0000313" key="2">
    <source>
        <dbReference type="EMBL" id="KNZ63680.1"/>
    </source>
</evidence>
<feature type="non-terminal residue" evidence="2">
    <location>
        <position position="1"/>
    </location>
</feature>
<feature type="region of interest" description="Disordered" evidence="1">
    <location>
        <begin position="1"/>
        <end position="40"/>
    </location>
</feature>
<evidence type="ECO:0000313" key="3">
    <source>
        <dbReference type="Proteomes" id="UP000037035"/>
    </source>
</evidence>
<feature type="compositionally biased region" description="Pro residues" evidence="1">
    <location>
        <begin position="26"/>
        <end position="40"/>
    </location>
</feature>
<evidence type="ECO:0000256" key="1">
    <source>
        <dbReference type="SAM" id="MobiDB-lite"/>
    </source>
</evidence>
<comment type="caution">
    <text evidence="2">The sequence shown here is derived from an EMBL/GenBank/DDBJ whole genome shotgun (WGS) entry which is preliminary data.</text>
</comment>
<keyword evidence="3" id="KW-1185">Reference proteome</keyword>
<dbReference type="VEuPathDB" id="FungiDB:VP01_11138g1"/>
<protein>
    <submittedName>
        <fullName evidence="2">Uncharacterized protein</fullName>
    </submittedName>
</protein>
<sequence>TLTADDPSPTAAPPLVCPPAAGCLPQPAPTPPQPPSPLFHHPPPYLPLSSFPHAHLSASCHPLTAFPPLVPIHLPPTLTHRQTIDKIRVNCGKGHPYHTANVSHLLTQPQRLSLSLEQSRHPATLRRQPLVNPPTQWTRTVGWADALLMSICQHGFKENIQLAVVMSNIEFNSLQSMQAMAQKA</sequence>